<evidence type="ECO:0000256" key="8">
    <source>
        <dbReference type="ARBA" id="ARBA00022801"/>
    </source>
</evidence>
<comment type="caution">
    <text evidence="19">The sequence shown here is derived from an EMBL/GenBank/DDBJ whole genome shotgun (WGS) entry which is preliminary data.</text>
</comment>
<keyword evidence="20" id="KW-1185">Reference proteome</keyword>
<evidence type="ECO:0000256" key="6">
    <source>
        <dbReference type="ARBA" id="ARBA00022670"/>
    </source>
</evidence>
<dbReference type="OrthoDB" id="9766847at2"/>
<evidence type="ECO:0000259" key="18">
    <source>
        <dbReference type="Pfam" id="PF03717"/>
    </source>
</evidence>
<dbReference type="GO" id="GO:0008360">
    <property type="term" value="P:regulation of cell shape"/>
    <property type="evidence" value="ECO:0007669"/>
    <property type="project" value="UniProtKB-KW"/>
</dbReference>
<dbReference type="GO" id="GO:0043093">
    <property type="term" value="P:FtsZ-dependent cytokinesis"/>
    <property type="evidence" value="ECO:0007669"/>
    <property type="project" value="UniProtKB-UniRule"/>
</dbReference>
<keyword evidence="12 16" id="KW-0472">Membrane</keyword>
<dbReference type="SUPFAM" id="SSF56519">
    <property type="entry name" value="Penicillin binding protein dimerisation domain"/>
    <property type="match status" value="1"/>
</dbReference>
<dbReference type="Pfam" id="PF03717">
    <property type="entry name" value="PBP_dimer"/>
    <property type="match status" value="1"/>
</dbReference>
<protein>
    <recommendedName>
        <fullName evidence="16">Peptidoglycan D,D-transpeptidase FtsI</fullName>
        <ecNumber evidence="16">3.4.16.4</ecNumber>
    </recommendedName>
    <alternativeName>
        <fullName evidence="16">Penicillin-binding protein 3</fullName>
        <shortName evidence="16">PBP-3</shortName>
    </alternativeName>
</protein>
<dbReference type="InterPro" id="IPR037532">
    <property type="entry name" value="FtsI_transpept"/>
</dbReference>
<dbReference type="GO" id="GO:0009252">
    <property type="term" value="P:peptidoglycan biosynthetic process"/>
    <property type="evidence" value="ECO:0007669"/>
    <property type="project" value="UniProtKB-UniRule"/>
</dbReference>
<dbReference type="GO" id="GO:0006508">
    <property type="term" value="P:proteolysis"/>
    <property type="evidence" value="ECO:0007669"/>
    <property type="project" value="UniProtKB-KW"/>
</dbReference>
<evidence type="ECO:0000256" key="16">
    <source>
        <dbReference type="HAMAP-Rule" id="MF_02080"/>
    </source>
</evidence>
<keyword evidence="15 16" id="KW-0961">Cell wall biogenesis/degradation</keyword>
<evidence type="ECO:0000313" key="20">
    <source>
        <dbReference type="Proteomes" id="UP000292298"/>
    </source>
</evidence>
<evidence type="ECO:0000256" key="1">
    <source>
        <dbReference type="ARBA" id="ARBA00004370"/>
    </source>
</evidence>
<proteinExistence type="inferred from homology"/>
<comment type="similarity">
    <text evidence="16">Belongs to the transpeptidase family. FtsI subfamily.</text>
</comment>
<keyword evidence="9 16" id="KW-0133">Cell shape</keyword>
<dbReference type="HAMAP" id="MF_02080">
    <property type="entry name" value="FtsI_transpept"/>
    <property type="match status" value="1"/>
</dbReference>
<feature type="active site" description="Acyl-ester intermediate" evidence="16">
    <location>
        <position position="297"/>
    </location>
</feature>
<evidence type="ECO:0000259" key="17">
    <source>
        <dbReference type="Pfam" id="PF00905"/>
    </source>
</evidence>
<evidence type="ECO:0000256" key="10">
    <source>
        <dbReference type="ARBA" id="ARBA00022984"/>
    </source>
</evidence>
<evidence type="ECO:0000256" key="4">
    <source>
        <dbReference type="ARBA" id="ARBA00022618"/>
    </source>
</evidence>
<feature type="domain" description="Penicillin-binding protein dimerisation" evidence="18">
    <location>
        <begin position="59"/>
        <end position="209"/>
    </location>
</feature>
<dbReference type="PANTHER" id="PTHR30627:SF1">
    <property type="entry name" value="PEPTIDOGLYCAN D,D-TRANSPEPTIDASE FTSI"/>
    <property type="match status" value="1"/>
</dbReference>
<dbReference type="GO" id="GO:0071555">
    <property type="term" value="P:cell wall organization"/>
    <property type="evidence" value="ECO:0007669"/>
    <property type="project" value="UniProtKB-KW"/>
</dbReference>
<dbReference type="InterPro" id="IPR050515">
    <property type="entry name" value="Beta-lactam/transpept"/>
</dbReference>
<dbReference type="RefSeq" id="WP_130502262.1">
    <property type="nucleotide sequence ID" value="NZ_SHLI01000001.1"/>
</dbReference>
<evidence type="ECO:0000256" key="12">
    <source>
        <dbReference type="ARBA" id="ARBA00023136"/>
    </source>
</evidence>
<dbReference type="AlphaFoldDB" id="A0A4Q8CYE9"/>
<comment type="subcellular location">
    <subcellularLocation>
        <location evidence="1">Membrane</location>
    </subcellularLocation>
</comment>
<dbReference type="Gene3D" id="3.30.450.330">
    <property type="match status" value="1"/>
</dbReference>
<dbReference type="GO" id="GO:0008658">
    <property type="term" value="F:penicillin binding"/>
    <property type="evidence" value="ECO:0007669"/>
    <property type="project" value="InterPro"/>
</dbReference>
<accession>A0A4Q8CYE9</accession>
<comment type="pathway">
    <text evidence="16">Cell wall biogenesis; peptidoglycan biosynthesis.</text>
</comment>
<dbReference type="Proteomes" id="UP000292298">
    <property type="component" value="Unassembled WGS sequence"/>
</dbReference>
<keyword evidence="3 16" id="KW-0997">Cell inner membrane</keyword>
<keyword evidence="11 16" id="KW-1133">Transmembrane helix</keyword>
<dbReference type="Gene3D" id="3.40.710.10">
    <property type="entry name" value="DD-peptidase/beta-lactamase superfamily"/>
    <property type="match status" value="1"/>
</dbReference>
<evidence type="ECO:0000256" key="2">
    <source>
        <dbReference type="ARBA" id="ARBA00022475"/>
    </source>
</evidence>
<dbReference type="InterPro" id="IPR036138">
    <property type="entry name" value="PBP_dimer_sf"/>
</dbReference>
<name>A0A4Q8CYE9_9GAMM</name>
<dbReference type="GO" id="GO:0000917">
    <property type="term" value="P:division septum assembly"/>
    <property type="evidence" value="ECO:0007669"/>
    <property type="project" value="UniProtKB-KW"/>
</dbReference>
<dbReference type="InterPro" id="IPR012338">
    <property type="entry name" value="Beta-lactam/transpept-like"/>
</dbReference>
<keyword evidence="6 16" id="KW-0645">Protease</keyword>
<keyword evidence="13 16" id="KW-0717">Septation</keyword>
<evidence type="ECO:0000256" key="11">
    <source>
        <dbReference type="ARBA" id="ARBA00022989"/>
    </source>
</evidence>
<dbReference type="InterPro" id="IPR001460">
    <property type="entry name" value="PCN-bd_Tpept"/>
</dbReference>
<dbReference type="SUPFAM" id="SSF56601">
    <property type="entry name" value="beta-lactamase/transpeptidase-like"/>
    <property type="match status" value="1"/>
</dbReference>
<dbReference type="EC" id="3.4.16.4" evidence="16"/>
<evidence type="ECO:0000256" key="9">
    <source>
        <dbReference type="ARBA" id="ARBA00022960"/>
    </source>
</evidence>
<evidence type="ECO:0000256" key="3">
    <source>
        <dbReference type="ARBA" id="ARBA00022519"/>
    </source>
</evidence>
<evidence type="ECO:0000313" key="19">
    <source>
        <dbReference type="EMBL" id="RZU97907.1"/>
    </source>
</evidence>
<dbReference type="GO" id="GO:0005886">
    <property type="term" value="C:plasma membrane"/>
    <property type="evidence" value="ECO:0007669"/>
    <property type="project" value="UniProtKB-UniRule"/>
</dbReference>
<keyword evidence="10 16" id="KW-0573">Peptidoglycan synthesis</keyword>
<keyword evidence="14 16" id="KW-0131">Cell cycle</keyword>
<keyword evidence="2 16" id="KW-1003">Cell membrane</keyword>
<keyword evidence="5 16" id="KW-0121">Carboxypeptidase</keyword>
<dbReference type="Gene3D" id="3.90.1310.10">
    <property type="entry name" value="Penicillin-binding protein 2a (Domain 2)"/>
    <property type="match status" value="1"/>
</dbReference>
<evidence type="ECO:0000256" key="7">
    <source>
        <dbReference type="ARBA" id="ARBA00022692"/>
    </source>
</evidence>
<dbReference type="EMBL" id="SHLI01000001">
    <property type="protein sequence ID" value="RZU97907.1"/>
    <property type="molecule type" value="Genomic_DNA"/>
</dbReference>
<reference evidence="19 20" key="1">
    <citation type="submission" date="2019-02" db="EMBL/GenBank/DDBJ databases">
        <title>Genomic Encyclopedia of Type Strains, Phase IV (KMG-IV): sequencing the most valuable type-strain genomes for metagenomic binning, comparative biology and taxonomic classification.</title>
        <authorList>
            <person name="Goeker M."/>
        </authorList>
    </citation>
    <scope>NUCLEOTIDE SEQUENCE [LARGE SCALE GENOMIC DNA]</scope>
    <source>
        <strain evidence="19 20">DSM 21056</strain>
    </source>
</reference>
<evidence type="ECO:0000256" key="13">
    <source>
        <dbReference type="ARBA" id="ARBA00023210"/>
    </source>
</evidence>
<dbReference type="GO" id="GO:0009002">
    <property type="term" value="F:serine-type D-Ala-D-Ala carboxypeptidase activity"/>
    <property type="evidence" value="ECO:0007669"/>
    <property type="project" value="UniProtKB-UniRule"/>
</dbReference>
<dbReference type="GO" id="GO:0008955">
    <property type="term" value="F:peptidoglycan glycosyltransferase activity"/>
    <property type="evidence" value="ECO:0007669"/>
    <property type="project" value="InterPro"/>
</dbReference>
<evidence type="ECO:0000256" key="14">
    <source>
        <dbReference type="ARBA" id="ARBA00023306"/>
    </source>
</evidence>
<sequence length="574" mass="62327">MSRRKTRLRTPPAWRRVVVLVLLLGLPALLLARAVSLQLFEGQFLQGQGDQRHLRVESLPAHRGTIHDRQGEPLAISAPVDSVWSDPGVTVDRASASELRSLARALDLDSEQLRADLANRQSREFFYLQRHVAPDVADAVMALDVPGIALQREYRRFYPTGEVTGHVLGFTNIDDRGQEGIERAYDNWLSGEPGKKRVLRDRHGRTIEDVERLTEPDPGRDLALTLDKRLQYVAYRELTSAVERHDAVSGSVVLLDADSGDILAMANRPSFNPNRRSELTGDRYRNRAVTDSYEPGSVMKPFTILAALRSGRYEPQTPIDTAPGVMQVGRHSVRDVRDFGELTVTGVLRKSSNVGAAQIALSLDEGRVWKTLNELGIGSPTGLGFPGDSAGSLSAMPSRRPVERATLAFGYGVSVTSLHLARAYAAIASGGELPTPALIAEGRRSPPERVMTAERARQLREMLTTVTEPGGTATQAAIPGYRVAGKTGTSRKAVAGGYADDRYISTFAGMAPATDPRFVAVVTINEPRGEDYYAGPVAGPVFRAVMSDALRLYNVMPDTPVDEAGMTVAGGDPS</sequence>
<evidence type="ECO:0000256" key="15">
    <source>
        <dbReference type="ARBA" id="ARBA00023316"/>
    </source>
</evidence>
<dbReference type="InterPro" id="IPR005311">
    <property type="entry name" value="PBP_dimer"/>
</dbReference>
<comment type="function">
    <text evidence="16">Catalyzes cross-linking of the peptidoglycan cell wall at the division septum.</text>
</comment>
<organism evidence="19 20">
    <name type="scientific">Spiribacter vilamensis</name>
    <dbReference type="NCBI Taxonomy" id="531306"/>
    <lineage>
        <taxon>Bacteria</taxon>
        <taxon>Pseudomonadati</taxon>
        <taxon>Pseudomonadota</taxon>
        <taxon>Gammaproteobacteria</taxon>
        <taxon>Chromatiales</taxon>
        <taxon>Ectothiorhodospiraceae</taxon>
        <taxon>Spiribacter</taxon>
    </lineage>
</organism>
<keyword evidence="4 16" id="KW-0132">Cell division</keyword>
<keyword evidence="8 16" id="KW-0378">Hydrolase</keyword>
<evidence type="ECO:0000256" key="5">
    <source>
        <dbReference type="ARBA" id="ARBA00022645"/>
    </source>
</evidence>
<comment type="catalytic activity">
    <reaction evidence="16">
        <text>Preferential cleavage: (Ac)2-L-Lys-D-Ala-|-D-Ala. Also transpeptidation of peptidyl-alanyl moieties that are N-acyl substituents of D-alanine.</text>
        <dbReference type="EC" id="3.4.16.4"/>
    </reaction>
</comment>
<gene>
    <name evidence="16" type="primary">ftsI</name>
    <name evidence="19" type="ORF">EV698_0141</name>
</gene>
<dbReference type="UniPathway" id="UPA00219"/>
<keyword evidence="7 16" id="KW-0812">Transmembrane</keyword>
<dbReference type="Pfam" id="PF00905">
    <property type="entry name" value="Transpeptidase"/>
    <property type="match status" value="1"/>
</dbReference>
<dbReference type="PANTHER" id="PTHR30627">
    <property type="entry name" value="PEPTIDOGLYCAN D,D-TRANSPEPTIDASE"/>
    <property type="match status" value="1"/>
</dbReference>
<feature type="domain" description="Penicillin-binding protein transpeptidase" evidence="17">
    <location>
        <begin position="250"/>
        <end position="546"/>
    </location>
</feature>